<accession>A0ABP5VRK0</accession>
<comment type="caution">
    <text evidence="2">The sequence shown here is derived from an EMBL/GenBank/DDBJ whole genome shotgun (WGS) entry which is preliminary data.</text>
</comment>
<proteinExistence type="predicted"/>
<dbReference type="EMBL" id="BAAASE010000007">
    <property type="protein sequence ID" value="GAA2409893.1"/>
    <property type="molecule type" value="Genomic_DNA"/>
</dbReference>
<name>A0ABP5VRK0_9ACTN</name>
<sequence>MPYAGFRPEPGPARKTAQHRAISEYVTGADDPRTDLPARTIDALHLLIMNTEHDVTGRNGTDRLAAVDAWAARTRQAVGLRATRTGDAGGVTDTRRKENRPR</sequence>
<protein>
    <submittedName>
        <fullName evidence="2">Uncharacterized protein</fullName>
    </submittedName>
</protein>
<evidence type="ECO:0000256" key="1">
    <source>
        <dbReference type="SAM" id="MobiDB-lite"/>
    </source>
</evidence>
<gene>
    <name evidence="2" type="ORF">GCM10010255_52790</name>
</gene>
<evidence type="ECO:0000313" key="3">
    <source>
        <dbReference type="Proteomes" id="UP001499986"/>
    </source>
</evidence>
<reference evidence="3" key="1">
    <citation type="journal article" date="2019" name="Int. J. Syst. Evol. Microbiol.">
        <title>The Global Catalogue of Microorganisms (GCM) 10K type strain sequencing project: providing services to taxonomists for standard genome sequencing and annotation.</title>
        <authorList>
            <consortium name="The Broad Institute Genomics Platform"/>
            <consortium name="The Broad Institute Genome Sequencing Center for Infectious Disease"/>
            <person name="Wu L."/>
            <person name="Ma J."/>
        </authorList>
    </citation>
    <scope>NUCLEOTIDE SEQUENCE [LARGE SCALE GENOMIC DNA]</scope>
    <source>
        <strain evidence="3">JCM 4358</strain>
    </source>
</reference>
<evidence type="ECO:0000313" key="2">
    <source>
        <dbReference type="EMBL" id="GAA2409893.1"/>
    </source>
</evidence>
<organism evidence="2 3">
    <name type="scientific">Streptomyces coeruleofuscus</name>
    <dbReference type="NCBI Taxonomy" id="66879"/>
    <lineage>
        <taxon>Bacteria</taxon>
        <taxon>Bacillati</taxon>
        <taxon>Actinomycetota</taxon>
        <taxon>Actinomycetes</taxon>
        <taxon>Kitasatosporales</taxon>
        <taxon>Streptomycetaceae</taxon>
        <taxon>Streptomyces</taxon>
    </lineage>
</organism>
<dbReference type="Proteomes" id="UP001499986">
    <property type="component" value="Unassembled WGS sequence"/>
</dbReference>
<feature type="compositionally biased region" description="Basic and acidic residues" evidence="1">
    <location>
        <begin position="93"/>
        <end position="102"/>
    </location>
</feature>
<keyword evidence="3" id="KW-1185">Reference proteome</keyword>
<feature type="region of interest" description="Disordered" evidence="1">
    <location>
        <begin position="81"/>
        <end position="102"/>
    </location>
</feature>